<feature type="transmembrane region" description="Helical" evidence="1">
    <location>
        <begin position="47"/>
        <end position="68"/>
    </location>
</feature>
<dbReference type="GO" id="GO:0071111">
    <property type="term" value="F:cyclic-guanylate-specific phosphodiesterase activity"/>
    <property type="evidence" value="ECO:0007669"/>
    <property type="project" value="InterPro"/>
</dbReference>
<feature type="transmembrane region" description="Helical" evidence="1">
    <location>
        <begin position="100"/>
        <end position="118"/>
    </location>
</feature>
<dbReference type="InterPro" id="IPR043128">
    <property type="entry name" value="Rev_trsase/Diguanyl_cyclase"/>
</dbReference>
<dbReference type="CDD" id="cd01948">
    <property type="entry name" value="EAL"/>
    <property type="match status" value="1"/>
</dbReference>
<evidence type="ECO:0000313" key="3">
    <source>
        <dbReference type="EMBL" id="EKE75675.1"/>
    </source>
</evidence>
<reference evidence="3 4" key="1">
    <citation type="journal article" date="2012" name="J. Bacteriol.">
        <title>Genome Sequence of Gallaecimonas xiamenensis Type Strain 3-C-1.</title>
        <authorList>
            <person name="Lai Q."/>
            <person name="Wang L."/>
            <person name="Wang W."/>
            <person name="Shao Z."/>
        </authorList>
    </citation>
    <scope>NUCLEOTIDE SEQUENCE [LARGE SCALE GENOMIC DNA]</scope>
    <source>
        <strain evidence="3 4">3-C-1</strain>
    </source>
</reference>
<feature type="transmembrane region" description="Helical" evidence="1">
    <location>
        <begin position="21"/>
        <end position="41"/>
    </location>
</feature>
<dbReference type="InterPro" id="IPR001633">
    <property type="entry name" value="EAL_dom"/>
</dbReference>
<keyword evidence="4" id="KW-1185">Reference proteome</keyword>
<proteinExistence type="predicted"/>
<gene>
    <name evidence="3" type="ORF">B3C1_06333</name>
</gene>
<dbReference type="InterPro" id="IPR050706">
    <property type="entry name" value="Cyclic-di-GMP_PDE-like"/>
</dbReference>
<comment type="caution">
    <text evidence="3">The sequence shown here is derived from an EMBL/GenBank/DDBJ whole genome shotgun (WGS) entry which is preliminary data.</text>
</comment>
<sequence length="730" mass="82725">MFYLDEEQRDLRAPAWQISALRIMVLAGLLLLLGIGLHSGYSAWQLGAYHVIYIIAGFYLVLVVASILARRQFRLSRLLLTGAIIAAGFVTQLFIPDFAIAKLGALFLYSLPMVALLTWGKKATLAAMLFNLLPFAYLVHNQPLPALLQIQQTLPSSHLYLQGLLFIFFNICLPLGMMRMLRALDWHNGSQQKLNKQLKLSMQLYRDLFDNDAHPALILRDDSAVRYNKAMRSWLKEHDVLASKLLKELHLPKDDCTQEARLLGTPKGQRLVSLTKSRMAHRHYHLLLLDDQTEASQLKLQLAGERVQNRRLRWHDISTGMLNETGIEHWLNRKPRAAVALMQLCNGPSLRLRFGKDISNQALARLASQVKTLLPRGAVVGRIAHNTLIFAHPNLTLAALTDRLTRIEHQLPHRFEVQDQSLVLERHWHLAEHPGLMPDGHHLGSLASYLCSHPLVPGQVRQLDLKALANQDSQQRLLDALRKAIQSDDQLYLEYQPQCDVSGRIIAAEALLRWHHPELGLVSPADFIPLAEQGGIISQLSRWVVQRACEQIREWQAQGITLRLSINLSVLDLVDDLFIRWLLDYCQQQQLNQGQLELEITETALADPEQTSKALKQLSDAGFPLAIDDFGTGQSSLARLNSLDASLIKIDRDFLKEVPGRDRSENMLKAIIELCRATGAEPLVEGVETQQQLDWLLQHNCRLFQGFHLYKPMPPRTLALLVRELDSKRS</sequence>
<evidence type="ECO:0000256" key="1">
    <source>
        <dbReference type="SAM" id="Phobius"/>
    </source>
</evidence>
<dbReference type="Proteomes" id="UP000006755">
    <property type="component" value="Unassembled WGS sequence"/>
</dbReference>
<dbReference type="InterPro" id="IPR035919">
    <property type="entry name" value="EAL_sf"/>
</dbReference>
<evidence type="ECO:0000313" key="4">
    <source>
        <dbReference type="Proteomes" id="UP000006755"/>
    </source>
</evidence>
<organism evidence="3 4">
    <name type="scientific">Gallaecimonas xiamenensis 3-C-1</name>
    <dbReference type="NCBI Taxonomy" id="745411"/>
    <lineage>
        <taxon>Bacteria</taxon>
        <taxon>Pseudomonadati</taxon>
        <taxon>Pseudomonadota</taxon>
        <taxon>Gammaproteobacteria</taxon>
        <taxon>Enterobacterales</taxon>
        <taxon>Gallaecimonadaceae</taxon>
        <taxon>Gallaecimonas</taxon>
    </lineage>
</organism>
<dbReference type="Gene3D" id="3.20.20.450">
    <property type="entry name" value="EAL domain"/>
    <property type="match status" value="1"/>
</dbReference>
<dbReference type="AlphaFoldDB" id="K2KEH4"/>
<accession>K2KEH4</accession>
<dbReference type="OrthoDB" id="6324269at2"/>
<name>K2KEH4_9GAMM</name>
<dbReference type="eggNOG" id="COG5001">
    <property type="taxonomic scope" value="Bacteria"/>
</dbReference>
<dbReference type="PANTHER" id="PTHR33121:SF70">
    <property type="entry name" value="SIGNALING PROTEIN YKOW"/>
    <property type="match status" value="1"/>
</dbReference>
<feature type="transmembrane region" description="Helical" evidence="1">
    <location>
        <begin position="159"/>
        <end position="177"/>
    </location>
</feature>
<dbReference type="PANTHER" id="PTHR33121">
    <property type="entry name" value="CYCLIC DI-GMP PHOSPHODIESTERASE PDEF"/>
    <property type="match status" value="1"/>
</dbReference>
<dbReference type="STRING" id="745411.B3C1_06333"/>
<dbReference type="SMART" id="SM00052">
    <property type="entry name" value="EAL"/>
    <property type="match status" value="1"/>
</dbReference>
<dbReference type="PROSITE" id="PS50883">
    <property type="entry name" value="EAL"/>
    <property type="match status" value="1"/>
</dbReference>
<dbReference type="InterPro" id="IPR029787">
    <property type="entry name" value="Nucleotide_cyclase"/>
</dbReference>
<feature type="domain" description="EAL" evidence="2">
    <location>
        <begin position="474"/>
        <end position="726"/>
    </location>
</feature>
<dbReference type="Pfam" id="PF00563">
    <property type="entry name" value="EAL"/>
    <property type="match status" value="1"/>
</dbReference>
<dbReference type="Gene3D" id="3.30.70.270">
    <property type="match status" value="1"/>
</dbReference>
<dbReference type="SUPFAM" id="SSF141868">
    <property type="entry name" value="EAL domain-like"/>
    <property type="match status" value="1"/>
</dbReference>
<keyword evidence="1" id="KW-1133">Transmembrane helix</keyword>
<dbReference type="EMBL" id="AMRI01000007">
    <property type="protein sequence ID" value="EKE75675.1"/>
    <property type="molecule type" value="Genomic_DNA"/>
</dbReference>
<dbReference type="RefSeq" id="WP_008483668.1">
    <property type="nucleotide sequence ID" value="NZ_AMRI01000007.1"/>
</dbReference>
<protein>
    <submittedName>
        <fullName evidence="3">PAS domain S-box/diguanylate cyclase (GGDEF) domain-containing protein</fullName>
    </submittedName>
</protein>
<dbReference type="SUPFAM" id="SSF55073">
    <property type="entry name" value="Nucleotide cyclase"/>
    <property type="match status" value="1"/>
</dbReference>
<keyword evidence="1" id="KW-0812">Transmembrane</keyword>
<keyword evidence="1" id="KW-0472">Membrane</keyword>
<feature type="transmembrane region" description="Helical" evidence="1">
    <location>
        <begin position="75"/>
        <end position="94"/>
    </location>
</feature>
<evidence type="ECO:0000259" key="2">
    <source>
        <dbReference type="PROSITE" id="PS50883"/>
    </source>
</evidence>